<dbReference type="InterPro" id="IPR018289">
    <property type="entry name" value="MULE_transposase_dom"/>
</dbReference>
<organism evidence="3 4">
    <name type="scientific">Heterodera schachtii</name>
    <name type="common">Sugarbeet cyst nematode worm</name>
    <name type="synonym">Tylenchus schachtii</name>
    <dbReference type="NCBI Taxonomy" id="97005"/>
    <lineage>
        <taxon>Eukaryota</taxon>
        <taxon>Metazoa</taxon>
        <taxon>Ecdysozoa</taxon>
        <taxon>Nematoda</taxon>
        <taxon>Chromadorea</taxon>
        <taxon>Rhabditida</taxon>
        <taxon>Tylenchina</taxon>
        <taxon>Tylenchomorpha</taxon>
        <taxon>Tylenchoidea</taxon>
        <taxon>Heteroderidae</taxon>
        <taxon>Heteroderinae</taxon>
        <taxon>Heterodera</taxon>
    </lineage>
</organism>
<feature type="domain" description="MULE transposase" evidence="2">
    <location>
        <begin position="119"/>
        <end position="209"/>
    </location>
</feature>
<gene>
    <name evidence="3" type="ORF">niasHS_016848</name>
</gene>
<feature type="compositionally biased region" description="Basic and acidic residues" evidence="1">
    <location>
        <begin position="1"/>
        <end position="14"/>
    </location>
</feature>
<feature type="region of interest" description="Disordered" evidence="1">
    <location>
        <begin position="1"/>
        <end position="21"/>
    </location>
</feature>
<name>A0ABD2HQF9_HETSC</name>
<evidence type="ECO:0000259" key="2">
    <source>
        <dbReference type="Pfam" id="PF10551"/>
    </source>
</evidence>
<evidence type="ECO:0000313" key="4">
    <source>
        <dbReference type="Proteomes" id="UP001620645"/>
    </source>
</evidence>
<dbReference type="Pfam" id="PF10551">
    <property type="entry name" value="MULE"/>
    <property type="match status" value="1"/>
</dbReference>
<evidence type="ECO:0000313" key="3">
    <source>
        <dbReference type="EMBL" id="KAL3070139.1"/>
    </source>
</evidence>
<dbReference type="AlphaFoldDB" id="A0ABD2HQF9"/>
<sequence length="246" mass="27703">MQVRDAEDRLRQEARQANPMRTRDIVAEVRSSIPVGVRVAVESGTPSSSAMVRAFNWHKVNARRLQGDEGLDLDDPRAIQIPAYLQEFGLIFNENIGGQKMLVIMSNFGEQMLRNANEVSIDGTFDKVPRGFNQLYTLAVIIDRCAIPAVFGILPAKSQAVYNAFFGSIRQAVPQFDPNIVISDFESSALTTFGAIFPRCIRAGCVWHFGEAISRNLRQQTNMRRIWDIGIEQCNANERDEKLRLK</sequence>
<dbReference type="Proteomes" id="UP001620645">
    <property type="component" value="Unassembled WGS sequence"/>
</dbReference>
<dbReference type="EMBL" id="JBICCN010000417">
    <property type="protein sequence ID" value="KAL3070139.1"/>
    <property type="molecule type" value="Genomic_DNA"/>
</dbReference>
<comment type="caution">
    <text evidence="3">The sequence shown here is derived from an EMBL/GenBank/DDBJ whole genome shotgun (WGS) entry which is preliminary data.</text>
</comment>
<keyword evidence="4" id="KW-1185">Reference proteome</keyword>
<reference evidence="3 4" key="1">
    <citation type="submission" date="2024-10" db="EMBL/GenBank/DDBJ databases">
        <authorList>
            <person name="Kim D."/>
        </authorList>
    </citation>
    <scope>NUCLEOTIDE SEQUENCE [LARGE SCALE GENOMIC DNA]</scope>
    <source>
        <strain evidence="3">Taebaek</strain>
    </source>
</reference>
<protein>
    <recommendedName>
        <fullName evidence="2">MULE transposase domain-containing protein</fullName>
    </recommendedName>
</protein>
<accession>A0ABD2HQF9</accession>
<proteinExistence type="predicted"/>
<evidence type="ECO:0000256" key="1">
    <source>
        <dbReference type="SAM" id="MobiDB-lite"/>
    </source>
</evidence>